<feature type="chain" id="PRO_5020885926" evidence="1">
    <location>
        <begin position="21"/>
        <end position="674"/>
    </location>
</feature>
<accession>A0A4Q7NEK1</accession>
<dbReference type="AlphaFoldDB" id="A0A4Q7NEK1"/>
<keyword evidence="1" id="KW-0732">Signal</keyword>
<dbReference type="OrthoDB" id="8910835at2"/>
<keyword evidence="3" id="KW-1185">Reference proteome</keyword>
<sequence length="674" mass="73428">MKTKRFVMSALALVAGAMLAGCGGDGAKSDGGSGTSYSPRTYMLVAGSGQLSAGAEETTRTLTLKNVESDVLWYEGGQGLEVGKSPVKDYAGSIWRDAYGGVDPNATVQFQLQGSGAMEGVYVALSQPAYDEKTGTMTFQAQLQNDTLDQDAGAALAFDNVTVKVLNNLADDKEVAEYTQYASKAALQPTATAGQYKVVLSQAGADMFLVDNAPGTYSEARPVSYFLPQWSYAYGEAAPTATLFGTTSKGVSKLYAMKLTNPAYDADTDEISYTATLQGANAGAPEAVDDAVLSIAAGRFTRFPIPGKGTAYQAFGQGYNPSTANTSYIYFGSDIARKQAGSLWGTQSYLKQGCAPSCRNDLKTIKDMGINLIRLYDWDTRNDHSQFLDYANSLNIKVIVPLSNWISTQGDTVWNTALAAYFSNRNFGNKAGTDWHPAIAGVIISNELDSEGYPGNYNTAIGLVARFIEEADKRKFSKSVPVGMPVTFVPRGEPYLLGRNMPGWNQFNRLLTDSRTAKYKDRLMLAPQTYNDETYLLKNAESTGQGWIPATYKQFGVPILFTEIGYSRAKPDYTPNYVNRQLKGVLDYQKSNPGQILGIAHFQFDDKVWKQTDHDTDTEGAFGAFHHGNVVKQIQTVQADYDFYEDQAKTNYGVLTIDQLNKTSLYDAVVNAYK</sequence>
<dbReference type="SUPFAM" id="SSF51445">
    <property type="entry name" value="(Trans)glycosidases"/>
    <property type="match status" value="1"/>
</dbReference>
<name>A0A4Q7NEK1_9BURK</name>
<evidence type="ECO:0000313" key="3">
    <source>
        <dbReference type="Proteomes" id="UP000292445"/>
    </source>
</evidence>
<protein>
    <submittedName>
        <fullName evidence="2">Uncharacterized protein</fullName>
    </submittedName>
</protein>
<gene>
    <name evidence="2" type="ORF">EV675_4058</name>
</gene>
<dbReference type="PROSITE" id="PS51257">
    <property type="entry name" value="PROKAR_LIPOPROTEIN"/>
    <property type="match status" value="1"/>
</dbReference>
<proteinExistence type="predicted"/>
<evidence type="ECO:0000256" key="1">
    <source>
        <dbReference type="SAM" id="SignalP"/>
    </source>
</evidence>
<comment type="caution">
    <text evidence="2">The sequence shown here is derived from an EMBL/GenBank/DDBJ whole genome shotgun (WGS) entry which is preliminary data.</text>
</comment>
<feature type="signal peptide" evidence="1">
    <location>
        <begin position="1"/>
        <end position="20"/>
    </location>
</feature>
<reference evidence="2 3" key="1">
    <citation type="submission" date="2019-02" db="EMBL/GenBank/DDBJ databases">
        <title>Genomic Encyclopedia of Type Strains, Phase IV (KMG-IV): sequencing the most valuable type-strain genomes for metagenomic binning, comparative biology and taxonomic classification.</title>
        <authorList>
            <person name="Goeker M."/>
        </authorList>
    </citation>
    <scope>NUCLEOTIDE SEQUENCE [LARGE SCALE GENOMIC DNA]</scope>
    <source>
        <strain evidence="2 3">K24</strain>
    </source>
</reference>
<dbReference type="RefSeq" id="WP_130359231.1">
    <property type="nucleotide sequence ID" value="NZ_SGXC01000002.1"/>
</dbReference>
<dbReference type="InterPro" id="IPR017853">
    <property type="entry name" value="GH"/>
</dbReference>
<dbReference type="Gene3D" id="3.20.20.80">
    <property type="entry name" value="Glycosidases"/>
    <property type="match status" value="1"/>
</dbReference>
<dbReference type="EMBL" id="SGXC01000002">
    <property type="protein sequence ID" value="RZS81435.1"/>
    <property type="molecule type" value="Genomic_DNA"/>
</dbReference>
<dbReference type="Proteomes" id="UP000292445">
    <property type="component" value="Unassembled WGS sequence"/>
</dbReference>
<organism evidence="2 3">
    <name type="scientific">Pigmentiphaga kullae</name>
    <dbReference type="NCBI Taxonomy" id="151784"/>
    <lineage>
        <taxon>Bacteria</taxon>
        <taxon>Pseudomonadati</taxon>
        <taxon>Pseudomonadota</taxon>
        <taxon>Betaproteobacteria</taxon>
        <taxon>Burkholderiales</taxon>
        <taxon>Alcaligenaceae</taxon>
        <taxon>Pigmentiphaga</taxon>
    </lineage>
</organism>
<evidence type="ECO:0000313" key="2">
    <source>
        <dbReference type="EMBL" id="RZS81435.1"/>
    </source>
</evidence>